<dbReference type="SUPFAM" id="SSF51197">
    <property type="entry name" value="Clavaminate synthase-like"/>
    <property type="match status" value="1"/>
</dbReference>
<feature type="domain" description="TehB/YeaR-like" evidence="2">
    <location>
        <begin position="10"/>
        <end position="87"/>
    </location>
</feature>
<evidence type="ECO:0000313" key="3">
    <source>
        <dbReference type="EMBL" id="NMP26214.1"/>
    </source>
</evidence>
<reference evidence="3 4" key="2">
    <citation type="submission" date="2020-06" db="EMBL/GenBank/DDBJ databases">
        <title>Polyphasic characterization of a Rahnella strain isolated from tree sap.</title>
        <authorList>
            <person name="Kim I.S."/>
        </authorList>
    </citation>
    <scope>NUCLEOTIDE SEQUENCE [LARGE SCALE GENOMIC DNA]</scope>
    <source>
        <strain evidence="3 4">SAP-1</strain>
    </source>
</reference>
<dbReference type="InterPro" id="IPR004537">
    <property type="entry name" value="Tellurite-R_MeTrfase_TehB"/>
</dbReference>
<dbReference type="Pfam" id="PF03848">
    <property type="entry name" value="TehB"/>
    <property type="match status" value="1"/>
</dbReference>
<dbReference type="Pfam" id="PF09313">
    <property type="entry name" value="TehB-like"/>
    <property type="match status" value="1"/>
</dbReference>
<dbReference type="InterPro" id="IPR014710">
    <property type="entry name" value="RmlC-like_jellyroll"/>
</dbReference>
<protein>
    <submittedName>
        <fullName evidence="3">SAM-dependent methyltransferase TehB</fullName>
    </submittedName>
</protein>
<feature type="domain" description="Tellurite resistance methyltransferase TehB-like" evidence="1">
    <location>
        <begin position="91"/>
        <end position="282"/>
    </location>
</feature>
<dbReference type="PIRSF" id="PIRSF005215">
    <property type="entry name" value="TehB"/>
    <property type="match status" value="1"/>
</dbReference>
<proteinExistence type="predicted"/>
<reference evidence="3 4" key="1">
    <citation type="submission" date="2020-01" db="EMBL/GenBank/DDBJ databases">
        <authorList>
            <person name="Lee S.D."/>
        </authorList>
    </citation>
    <scope>NUCLEOTIDE SEQUENCE [LARGE SCALE GENOMIC DNA]</scope>
    <source>
        <strain evidence="3 4">SAP-1</strain>
    </source>
</reference>
<comment type="caution">
    <text evidence="3">The sequence shown here is derived from an EMBL/GenBank/DDBJ whole genome shotgun (WGS) entry which is preliminary data.</text>
</comment>
<dbReference type="NCBIfam" id="TIGR00477">
    <property type="entry name" value="tehB"/>
    <property type="match status" value="1"/>
</dbReference>
<dbReference type="InterPro" id="IPR015985">
    <property type="entry name" value="TehB-like_dom"/>
</dbReference>
<dbReference type="AlphaFoldDB" id="A0A848MIS1"/>
<keyword evidence="3" id="KW-0808">Transferase</keyword>
<dbReference type="Gene3D" id="2.60.120.10">
    <property type="entry name" value="Jelly Rolls"/>
    <property type="match status" value="1"/>
</dbReference>
<dbReference type="Gene3D" id="3.40.50.150">
    <property type="entry name" value="Vaccinia Virus protein VP39"/>
    <property type="match status" value="1"/>
</dbReference>
<evidence type="ECO:0000313" key="4">
    <source>
        <dbReference type="Proteomes" id="UP000585363"/>
    </source>
</evidence>
<dbReference type="GO" id="GO:0046690">
    <property type="term" value="P:response to tellurium ion"/>
    <property type="evidence" value="ECO:0007669"/>
    <property type="project" value="InterPro"/>
</dbReference>
<dbReference type="InterPro" id="IPR029063">
    <property type="entry name" value="SAM-dependent_MTases_sf"/>
</dbReference>
<keyword evidence="3" id="KW-0489">Methyltransferase</keyword>
<dbReference type="InterPro" id="IPR015392">
    <property type="entry name" value="TehB/YeaR-like_dom"/>
</dbReference>
<dbReference type="GO" id="GO:0032259">
    <property type="term" value="P:methylation"/>
    <property type="evidence" value="ECO:0007669"/>
    <property type="project" value="UniProtKB-KW"/>
</dbReference>
<accession>A0A848MIS1</accession>
<name>A0A848MIS1_9GAMM</name>
<sequence>MKALWSYNTLPLWNSTNIPEALLTGCQHEDGVWASLSVEQGSLIVENLSATGESLGQQSLRADSDDMMIAPLQKYRIVSFSDDIRCQQTLSCRAEDYFSRKYQLTATHSEVVSASEFITPGKTLDLGCGVGRNALYLNLKGFDVTAWDKNAESIARVNELITLEGLTNISAQVNDLNSLEFSGNYDFILSTVVFMFLNRESIPSLIENMQAATKAGGYNLIVAAMDTTDYPCPLPFSFTFKEGELKSYYQHWDILKYNENAGQLHKTDSKGERIKLQFATLLAKKVD</sequence>
<dbReference type="CDD" id="cd02440">
    <property type="entry name" value="AdoMet_MTases"/>
    <property type="match status" value="1"/>
</dbReference>
<evidence type="ECO:0000259" key="2">
    <source>
        <dbReference type="Pfam" id="PF09313"/>
    </source>
</evidence>
<dbReference type="RefSeq" id="WP_169401902.1">
    <property type="nucleotide sequence ID" value="NZ_JAADJU010000002.1"/>
</dbReference>
<dbReference type="InterPro" id="IPR014431">
    <property type="entry name" value="Tellurite-R_TehB-2"/>
</dbReference>
<dbReference type="EMBL" id="JAADJU010000002">
    <property type="protein sequence ID" value="NMP26214.1"/>
    <property type="molecule type" value="Genomic_DNA"/>
</dbReference>
<dbReference type="GO" id="GO:0008757">
    <property type="term" value="F:S-adenosylmethionine-dependent methyltransferase activity"/>
    <property type="evidence" value="ECO:0007669"/>
    <property type="project" value="InterPro"/>
</dbReference>
<gene>
    <name evidence="3" type="primary">tehB</name>
    <name evidence="3" type="ORF">GW590_04920</name>
</gene>
<dbReference type="SUPFAM" id="SSF53335">
    <property type="entry name" value="S-adenosyl-L-methionine-dependent methyltransferases"/>
    <property type="match status" value="1"/>
</dbReference>
<dbReference type="NCBIfam" id="NF008992">
    <property type="entry name" value="PRK12335.1"/>
    <property type="match status" value="1"/>
</dbReference>
<dbReference type="Proteomes" id="UP000585363">
    <property type="component" value="Unassembled WGS sequence"/>
</dbReference>
<organism evidence="3 4">
    <name type="scientific">Rouxiella aceris</name>
    <dbReference type="NCBI Taxonomy" id="2703884"/>
    <lineage>
        <taxon>Bacteria</taxon>
        <taxon>Pseudomonadati</taxon>
        <taxon>Pseudomonadota</taxon>
        <taxon>Gammaproteobacteria</taxon>
        <taxon>Enterobacterales</taxon>
        <taxon>Yersiniaceae</taxon>
        <taxon>Rouxiella</taxon>
    </lineage>
</organism>
<keyword evidence="4" id="KW-1185">Reference proteome</keyword>
<dbReference type="GO" id="GO:0005737">
    <property type="term" value="C:cytoplasm"/>
    <property type="evidence" value="ECO:0007669"/>
    <property type="project" value="InterPro"/>
</dbReference>
<evidence type="ECO:0000259" key="1">
    <source>
        <dbReference type="Pfam" id="PF03848"/>
    </source>
</evidence>
<dbReference type="NCBIfam" id="NF008405">
    <property type="entry name" value="PRK11207.1"/>
    <property type="match status" value="1"/>
</dbReference>